<dbReference type="InterPro" id="IPR051395">
    <property type="entry name" value="Cytochrome_c_Peroxidase/MauG"/>
</dbReference>
<dbReference type="Proteomes" id="UP000237968">
    <property type="component" value="Unassembled WGS sequence"/>
</dbReference>
<dbReference type="GO" id="GO:0004130">
    <property type="term" value="F:cytochrome-c peroxidase activity"/>
    <property type="evidence" value="ECO:0007669"/>
    <property type="project" value="TreeGrafter"/>
</dbReference>
<dbReference type="PANTHER" id="PTHR30600:SF10">
    <property type="entry name" value="BLL6722 PROTEIN"/>
    <property type="match status" value="1"/>
</dbReference>
<evidence type="ECO:0000259" key="7">
    <source>
        <dbReference type="PROSITE" id="PS51007"/>
    </source>
</evidence>
<dbReference type="InterPro" id="IPR036909">
    <property type="entry name" value="Cyt_c-like_dom_sf"/>
</dbReference>
<evidence type="ECO:0000256" key="5">
    <source>
        <dbReference type="ARBA" id="ARBA00023004"/>
    </source>
</evidence>
<evidence type="ECO:0000256" key="6">
    <source>
        <dbReference type="PROSITE-ProRule" id="PRU00433"/>
    </source>
</evidence>
<reference evidence="8 9" key="1">
    <citation type="submission" date="2018-03" db="EMBL/GenBank/DDBJ databases">
        <title>Draft Genome Sequences of the Obligatory Marine Myxobacteria Enhygromyxa salina SWB005.</title>
        <authorList>
            <person name="Poehlein A."/>
            <person name="Moghaddam J.A."/>
            <person name="Harms H."/>
            <person name="Alanjari M."/>
            <person name="Koenig G.M."/>
            <person name="Daniel R."/>
            <person name="Schaeberle T.F."/>
        </authorList>
    </citation>
    <scope>NUCLEOTIDE SEQUENCE [LARGE SCALE GENOMIC DNA]</scope>
    <source>
        <strain evidence="8 9">SWB005</strain>
    </source>
</reference>
<dbReference type="SUPFAM" id="SSF50974">
    <property type="entry name" value="Nitrous oxide reductase, N-terminal domain"/>
    <property type="match status" value="1"/>
</dbReference>
<keyword evidence="3" id="KW-0732">Signal</keyword>
<evidence type="ECO:0000313" key="8">
    <source>
        <dbReference type="EMBL" id="PRP91806.1"/>
    </source>
</evidence>
<organism evidence="8 9">
    <name type="scientific">Enhygromyxa salina</name>
    <dbReference type="NCBI Taxonomy" id="215803"/>
    <lineage>
        <taxon>Bacteria</taxon>
        <taxon>Pseudomonadati</taxon>
        <taxon>Myxococcota</taxon>
        <taxon>Polyangia</taxon>
        <taxon>Nannocystales</taxon>
        <taxon>Nannocystaceae</taxon>
        <taxon>Enhygromyxa</taxon>
    </lineage>
</organism>
<comment type="caution">
    <text evidence="8">The sequence shown here is derived from an EMBL/GenBank/DDBJ whole genome shotgun (WGS) entry which is preliminary data.</text>
</comment>
<protein>
    <submittedName>
        <fullName evidence="8">Cytochrome c</fullName>
    </submittedName>
</protein>
<dbReference type="InterPro" id="IPR011045">
    <property type="entry name" value="N2O_reductase_N"/>
</dbReference>
<evidence type="ECO:0000256" key="3">
    <source>
        <dbReference type="ARBA" id="ARBA00022729"/>
    </source>
</evidence>
<dbReference type="InterPro" id="IPR009056">
    <property type="entry name" value="Cyt_c-like_dom"/>
</dbReference>
<evidence type="ECO:0000313" key="9">
    <source>
        <dbReference type="Proteomes" id="UP000237968"/>
    </source>
</evidence>
<accession>A0A2S9XG16</accession>
<keyword evidence="5 6" id="KW-0408">Iron</keyword>
<evidence type="ECO:0000256" key="4">
    <source>
        <dbReference type="ARBA" id="ARBA00023002"/>
    </source>
</evidence>
<dbReference type="PANTHER" id="PTHR30600">
    <property type="entry name" value="CYTOCHROME C PEROXIDASE-RELATED"/>
    <property type="match status" value="1"/>
</dbReference>
<dbReference type="GO" id="GO:0009055">
    <property type="term" value="F:electron transfer activity"/>
    <property type="evidence" value="ECO:0007669"/>
    <property type="project" value="InterPro"/>
</dbReference>
<proteinExistence type="predicted"/>
<dbReference type="EMBL" id="PVNK01000231">
    <property type="protein sequence ID" value="PRP91806.1"/>
    <property type="molecule type" value="Genomic_DNA"/>
</dbReference>
<evidence type="ECO:0000256" key="2">
    <source>
        <dbReference type="ARBA" id="ARBA00022723"/>
    </source>
</evidence>
<dbReference type="Pfam" id="PF00034">
    <property type="entry name" value="Cytochrom_C"/>
    <property type="match status" value="1"/>
</dbReference>
<dbReference type="Gene3D" id="2.130.10.10">
    <property type="entry name" value="YVTN repeat-like/Quinoprotein amine dehydrogenase"/>
    <property type="match status" value="1"/>
</dbReference>
<feature type="domain" description="Cytochrome c" evidence="7">
    <location>
        <begin position="577"/>
        <end position="674"/>
    </location>
</feature>
<dbReference type="GO" id="GO:0020037">
    <property type="term" value="F:heme binding"/>
    <property type="evidence" value="ECO:0007669"/>
    <property type="project" value="InterPro"/>
</dbReference>
<dbReference type="AlphaFoldDB" id="A0A2S9XG16"/>
<dbReference type="PROSITE" id="PS51007">
    <property type="entry name" value="CYTC"/>
    <property type="match status" value="2"/>
</dbReference>
<dbReference type="Gene3D" id="1.10.760.10">
    <property type="entry name" value="Cytochrome c-like domain"/>
    <property type="match status" value="2"/>
</dbReference>
<keyword evidence="2 6" id="KW-0479">Metal-binding</keyword>
<keyword evidence="4" id="KW-0560">Oxidoreductase</keyword>
<dbReference type="GO" id="GO:0046872">
    <property type="term" value="F:metal ion binding"/>
    <property type="evidence" value="ECO:0007669"/>
    <property type="project" value="UniProtKB-KW"/>
</dbReference>
<feature type="domain" description="Cytochrome c" evidence="7">
    <location>
        <begin position="464"/>
        <end position="566"/>
    </location>
</feature>
<sequence>MGPRTSLASASLLSLAALALGIGLGSSDAEGRQVKMPIQEMDQMMFEEPMMGGFGVAIAQFRLNDMPLGGTAAPTLAPHVGSHGGTLALDRHGVLALDRDSGKLVRTSRKGDHLASLDFAAGAGEMVRDGTSDLVYVADRQAHRVVRVRAGASSFDVLDRAELREPHGLALSPDGETLYVTSVADHELVAFDTETMFPRWRVELAAEPRGVAVSADGQHAIVGFLTTGAVANVELGTSPNVSYVALDPAHRVNTDPFSGALVDSGPVLVDVGVAPGHSPSLADTKDVGLRFARNAYAVGYIGDDLAIVPHQLSTPHLPTSGFENTGSYGGGGGFTAPITHRMAMIDAENSFAPSTAFAEIGVHQPRALAYDAADDTLYLAGYGNDQVMAVAEVSQASIHMAWVTTVPSPTGCGPDGLAVEGDELFVHCELDRSLVRLDLSTVASAGVPSARQVGAALGPSSRSPAAQRGAELFRRGQDTRVSTGGFMACASCHAEGRTDGLSWRIEGHNLQTPLLAGRVVGTHPFKWDGKDKDLPTSLTNTVGRLGGSGLTANEVRDLQAFLESLPQPLAPTVDSADSIARGQALFESAETACSACHDGPQLADGVQHDLATNIGSVDTPSLIGLAHTAPYYHDGSARTLRALLTDKGSVHDMGDTAHLDDRQLDDLIAYLESL</sequence>
<keyword evidence="9" id="KW-1185">Reference proteome</keyword>
<gene>
    <name evidence="8" type="ORF">ENSA5_52430</name>
</gene>
<keyword evidence="1 6" id="KW-0349">Heme</keyword>
<dbReference type="SUPFAM" id="SSF46626">
    <property type="entry name" value="Cytochrome c"/>
    <property type="match status" value="2"/>
</dbReference>
<name>A0A2S9XG16_9BACT</name>
<evidence type="ECO:0000256" key="1">
    <source>
        <dbReference type="ARBA" id="ARBA00022617"/>
    </source>
</evidence>
<dbReference type="InterPro" id="IPR015943">
    <property type="entry name" value="WD40/YVTN_repeat-like_dom_sf"/>
</dbReference>